<dbReference type="Gene3D" id="1.20.1250.20">
    <property type="entry name" value="MFS general substrate transporter like domains"/>
    <property type="match status" value="2"/>
</dbReference>
<feature type="transmembrane region" description="Helical" evidence="5">
    <location>
        <begin position="187"/>
        <end position="211"/>
    </location>
</feature>
<keyword evidence="8" id="KW-1185">Reference proteome</keyword>
<protein>
    <submittedName>
        <fullName evidence="7">MFS transporter</fullName>
    </submittedName>
</protein>
<feature type="transmembrane region" description="Helical" evidence="5">
    <location>
        <begin position="145"/>
        <end position="166"/>
    </location>
</feature>
<feature type="transmembrane region" description="Helical" evidence="5">
    <location>
        <begin position="223"/>
        <end position="242"/>
    </location>
</feature>
<dbReference type="PROSITE" id="PS50850">
    <property type="entry name" value="MFS"/>
    <property type="match status" value="1"/>
</dbReference>
<evidence type="ECO:0000259" key="6">
    <source>
        <dbReference type="PROSITE" id="PS50850"/>
    </source>
</evidence>
<dbReference type="InterPro" id="IPR052952">
    <property type="entry name" value="MFS-Transporter"/>
</dbReference>
<evidence type="ECO:0000256" key="5">
    <source>
        <dbReference type="SAM" id="Phobius"/>
    </source>
</evidence>
<evidence type="ECO:0000256" key="3">
    <source>
        <dbReference type="ARBA" id="ARBA00022989"/>
    </source>
</evidence>
<gene>
    <name evidence="7" type="ORF">C7M71_024670</name>
</gene>
<keyword evidence="4 5" id="KW-0472">Membrane</keyword>
<keyword evidence="2 5" id="KW-0812">Transmembrane</keyword>
<organism evidence="7 8">
    <name type="scientific">Peterkaempfera bronchialis</name>
    <dbReference type="NCBI Taxonomy" id="2126346"/>
    <lineage>
        <taxon>Bacteria</taxon>
        <taxon>Bacillati</taxon>
        <taxon>Actinomycetota</taxon>
        <taxon>Actinomycetes</taxon>
        <taxon>Kitasatosporales</taxon>
        <taxon>Streptomycetaceae</taxon>
        <taxon>Peterkaempfera</taxon>
    </lineage>
</organism>
<evidence type="ECO:0000313" key="7">
    <source>
        <dbReference type="EMBL" id="AXI80113.1"/>
    </source>
</evidence>
<feature type="transmembrane region" description="Helical" evidence="5">
    <location>
        <begin position="27"/>
        <end position="47"/>
    </location>
</feature>
<sequence>MGLSMFVLYAIGTLGPFIIDDLGISRYQLGLLTAVAFGTATVLSLYAGHLTDLIGGRRAFAALLALIAVDFALLASTRTYGLLLGALVLAGVAQSLANPSTNRLIATHLPPQRRAFAVGVKQSGVPLAALIAGLALPPLAHALSWRAAFATVAPIAALAALAALTLPRDPQRTGAGALTLPRAPNTATRWLMAYSLCVGCGLASLNTYLPLYAHQRLALGEQAAGALIATIGVSGIAARLLWARFSERLADIATPLLVLAVAAAGFAALVPAAVGAHWLVWVGALGLGGSAAAANALSMVAVTKGRGFGRTGHASALVSMGFFGGFVAGPLLFGLLADTRGGYGAGWALVAVVFVAALLFAWGGRHAIRESA</sequence>
<dbReference type="InterPro" id="IPR020846">
    <property type="entry name" value="MFS_dom"/>
</dbReference>
<feature type="transmembrane region" description="Helical" evidence="5">
    <location>
        <begin position="314"/>
        <end position="337"/>
    </location>
</feature>
<accession>A0A345T2A8</accession>
<dbReference type="KEGG" id="stri:C7M71_024670"/>
<evidence type="ECO:0000256" key="1">
    <source>
        <dbReference type="ARBA" id="ARBA00004651"/>
    </source>
</evidence>
<evidence type="ECO:0000256" key="4">
    <source>
        <dbReference type="ARBA" id="ARBA00023136"/>
    </source>
</evidence>
<dbReference type="GO" id="GO:0005886">
    <property type="term" value="C:plasma membrane"/>
    <property type="evidence" value="ECO:0007669"/>
    <property type="project" value="UniProtKB-SubCell"/>
</dbReference>
<dbReference type="EMBL" id="CP031264">
    <property type="protein sequence ID" value="AXI80113.1"/>
    <property type="molecule type" value="Genomic_DNA"/>
</dbReference>
<dbReference type="PANTHER" id="PTHR23527">
    <property type="entry name" value="BLL3282 PROTEIN"/>
    <property type="match status" value="1"/>
</dbReference>
<keyword evidence="3 5" id="KW-1133">Transmembrane helix</keyword>
<dbReference type="GO" id="GO:0022857">
    <property type="term" value="F:transmembrane transporter activity"/>
    <property type="evidence" value="ECO:0007669"/>
    <property type="project" value="InterPro"/>
</dbReference>
<comment type="subcellular location">
    <subcellularLocation>
        <location evidence="1">Cell membrane</location>
        <topology evidence="1">Multi-pass membrane protein</topology>
    </subcellularLocation>
</comment>
<feature type="domain" description="Major facilitator superfamily (MFS) profile" evidence="6">
    <location>
        <begin position="1"/>
        <end position="369"/>
    </location>
</feature>
<dbReference type="InterPro" id="IPR011701">
    <property type="entry name" value="MFS"/>
</dbReference>
<dbReference type="PANTHER" id="PTHR23527:SF1">
    <property type="entry name" value="BLL3282 PROTEIN"/>
    <property type="match status" value="1"/>
</dbReference>
<evidence type="ECO:0000313" key="8">
    <source>
        <dbReference type="Proteomes" id="UP000249340"/>
    </source>
</evidence>
<feature type="transmembrane region" description="Helical" evidence="5">
    <location>
        <begin position="59"/>
        <end position="75"/>
    </location>
</feature>
<proteinExistence type="predicted"/>
<dbReference type="Pfam" id="PF07690">
    <property type="entry name" value="MFS_1"/>
    <property type="match status" value="1"/>
</dbReference>
<evidence type="ECO:0000256" key="2">
    <source>
        <dbReference type="ARBA" id="ARBA00022692"/>
    </source>
</evidence>
<feature type="transmembrane region" description="Helical" evidence="5">
    <location>
        <begin position="249"/>
        <end position="272"/>
    </location>
</feature>
<feature type="transmembrane region" description="Helical" evidence="5">
    <location>
        <begin position="343"/>
        <end position="362"/>
    </location>
</feature>
<dbReference type="Proteomes" id="UP000249340">
    <property type="component" value="Chromosome"/>
</dbReference>
<feature type="transmembrane region" description="Helical" evidence="5">
    <location>
        <begin position="278"/>
        <end position="302"/>
    </location>
</feature>
<dbReference type="OrthoDB" id="7030876at2"/>
<reference evidence="8" key="1">
    <citation type="submission" date="2018-07" db="EMBL/GenBank/DDBJ databases">
        <title>Streptacidiphilus bronchialis DSM 106435 chromosome.</title>
        <authorList>
            <person name="Batra D."/>
            <person name="Gulvik C.A."/>
        </authorList>
    </citation>
    <scope>NUCLEOTIDE SEQUENCE [LARGE SCALE GENOMIC DNA]</scope>
    <source>
        <strain evidence="8">DSM 106435</strain>
    </source>
</reference>
<dbReference type="AlphaFoldDB" id="A0A345T2A8"/>
<dbReference type="InterPro" id="IPR036259">
    <property type="entry name" value="MFS_trans_sf"/>
</dbReference>
<name>A0A345T2A8_9ACTN</name>
<dbReference type="SUPFAM" id="SSF103473">
    <property type="entry name" value="MFS general substrate transporter"/>
    <property type="match status" value="1"/>
</dbReference>